<evidence type="ECO:0000313" key="2">
    <source>
        <dbReference type="EMBL" id="QAY62816.1"/>
    </source>
</evidence>
<dbReference type="RefSeq" id="WP_129203316.1">
    <property type="nucleotide sequence ID" value="NZ_CP035495.1"/>
</dbReference>
<name>A0A4P6EKX0_9MICO</name>
<dbReference type="Gene3D" id="3.40.430.10">
    <property type="entry name" value="Dihydrofolate Reductase, subunit A"/>
    <property type="match status" value="1"/>
</dbReference>
<dbReference type="KEGG" id="xyl:ET495_05640"/>
<dbReference type="GO" id="GO:0009231">
    <property type="term" value="P:riboflavin biosynthetic process"/>
    <property type="evidence" value="ECO:0007669"/>
    <property type="project" value="InterPro"/>
</dbReference>
<dbReference type="OrthoDB" id="2313602at2"/>
<dbReference type="Proteomes" id="UP000291758">
    <property type="component" value="Chromosome"/>
</dbReference>
<dbReference type="GO" id="GO:0008703">
    <property type="term" value="F:5-amino-6-(5-phosphoribosylamino)uracil reductase activity"/>
    <property type="evidence" value="ECO:0007669"/>
    <property type="project" value="InterPro"/>
</dbReference>
<feature type="domain" description="Bacterial bifunctional deaminase-reductase C-terminal" evidence="1">
    <location>
        <begin position="4"/>
        <end position="186"/>
    </location>
</feature>
<accession>A0A4P6EKX0</accession>
<dbReference type="InterPro" id="IPR050765">
    <property type="entry name" value="Riboflavin_Biosynth_HTPR"/>
</dbReference>
<reference evidence="2 3" key="1">
    <citation type="submission" date="2019-01" db="EMBL/GenBank/DDBJ databases">
        <title>Genome sequencing of strain 2JSPR-7.</title>
        <authorList>
            <person name="Heo J."/>
            <person name="Kim S.-J."/>
            <person name="Kim J.-S."/>
            <person name="Hong S.-B."/>
            <person name="Kwon S.-W."/>
        </authorList>
    </citation>
    <scope>NUCLEOTIDE SEQUENCE [LARGE SCALE GENOMIC DNA]</scope>
    <source>
        <strain evidence="2 3">2JSPR-7</strain>
    </source>
</reference>
<dbReference type="PANTHER" id="PTHR38011">
    <property type="entry name" value="DIHYDROFOLATE REDUCTASE FAMILY PROTEIN (AFU_ORTHOLOGUE AFUA_8G06820)"/>
    <property type="match status" value="1"/>
</dbReference>
<dbReference type="Pfam" id="PF01872">
    <property type="entry name" value="RibD_C"/>
    <property type="match status" value="1"/>
</dbReference>
<dbReference type="SUPFAM" id="SSF53597">
    <property type="entry name" value="Dihydrofolate reductase-like"/>
    <property type="match status" value="1"/>
</dbReference>
<dbReference type="InterPro" id="IPR002734">
    <property type="entry name" value="RibDG_C"/>
</dbReference>
<gene>
    <name evidence="2" type="ORF">ET495_05640</name>
</gene>
<organism evidence="2 3">
    <name type="scientific">Xylanimonas allomyrinae</name>
    <dbReference type="NCBI Taxonomy" id="2509459"/>
    <lineage>
        <taxon>Bacteria</taxon>
        <taxon>Bacillati</taxon>
        <taxon>Actinomycetota</taxon>
        <taxon>Actinomycetes</taxon>
        <taxon>Micrococcales</taxon>
        <taxon>Promicromonosporaceae</taxon>
        <taxon>Xylanimonas</taxon>
    </lineage>
</organism>
<proteinExistence type="predicted"/>
<dbReference type="InterPro" id="IPR024072">
    <property type="entry name" value="DHFR-like_dom_sf"/>
</dbReference>
<dbReference type="PANTHER" id="PTHR38011:SF12">
    <property type="entry name" value="BIFUNCTIONAL DEAMINASE-REDUCTASE DOMAIN PROTEIN"/>
    <property type="match status" value="1"/>
</dbReference>
<keyword evidence="3" id="KW-1185">Reference proteome</keyword>
<dbReference type="AlphaFoldDB" id="A0A4P6EKX0"/>
<evidence type="ECO:0000313" key="3">
    <source>
        <dbReference type="Proteomes" id="UP000291758"/>
    </source>
</evidence>
<sequence length="204" mass="22246">MSIVTCDLAVTLDGYSAGPTQTLERPFGEIDADTLHAWHLAHIDAHQAEHDAIVGADAYIMGRNMFAPRSDGPWPDDWTGWWGDEPPYRAPVFVLTHHPHDPVELTGTTFHFVTEGPAQALSQARDAAHGGRVAVAGGATTVNHYLTLGEIDEMRLHVVPAVAGLRTGTRVFDSVGPSSWTAVSARWTPEVTHLVYRRRQVPAD</sequence>
<protein>
    <submittedName>
        <fullName evidence="2">Dihydrofolate reductase</fullName>
    </submittedName>
</protein>
<evidence type="ECO:0000259" key="1">
    <source>
        <dbReference type="Pfam" id="PF01872"/>
    </source>
</evidence>
<dbReference type="EMBL" id="CP035495">
    <property type="protein sequence ID" value="QAY62816.1"/>
    <property type="molecule type" value="Genomic_DNA"/>
</dbReference>